<dbReference type="Pfam" id="PF00561">
    <property type="entry name" value="Abhydrolase_1"/>
    <property type="match status" value="1"/>
</dbReference>
<sequence length="327" mass="36695">MVGVEHKTLSLNGISMHVAEMGHGPIILFLHGFPQCWYTWRHQITFFATHGYRALAPDLRGYADTTGVPPSDPAKFTTLHVVGDIVALIDALAPPNDQKVLVVGHDWGALVAWALCLYRPDKVKALVNMSVVFTRRNPSRKPLEMLRAVYGDDYYICRFQEPGAIEHEFAQIGTKTVLKHFLTYRTPGPLNIPKGKPFPDTPISLPPWLSEEDVDYYTSKYNLTGFTAALNYYRALDINWELTAAWTGAQITVPVKFIVGDVDLTYNAPGCKEYIHKGGFKRDVPLLKEVVVMEGVGHFIHEEKPDDVNAHIHSFFKQFSSSHCSAL</sequence>
<protein>
    <recommendedName>
        <fullName evidence="2">soluble epoxide hydrolase</fullName>
        <ecNumber evidence="2">3.3.2.10</ecNumber>
    </recommendedName>
</protein>
<evidence type="ECO:0000256" key="5">
    <source>
        <dbReference type="ARBA" id="ARBA00051067"/>
    </source>
</evidence>
<dbReference type="InParanoid" id="A0A6I9TXT0"/>
<comment type="pathway">
    <text evidence="1">Secondary metabolite biosynthesis; terpenoid biosynthesis.</text>
</comment>
<evidence type="ECO:0000256" key="7">
    <source>
        <dbReference type="ARBA" id="ARBA00093212"/>
    </source>
</evidence>
<dbReference type="AlphaFoldDB" id="A0A6I9TXT0"/>
<dbReference type="InterPro" id="IPR029058">
    <property type="entry name" value="AB_hydrolase_fold"/>
</dbReference>
<dbReference type="RefSeq" id="XP_011091000.1">
    <property type="nucleotide sequence ID" value="XM_011092698.2"/>
</dbReference>
<evidence type="ECO:0000256" key="6">
    <source>
        <dbReference type="ARBA" id="ARBA00058358"/>
    </source>
</evidence>
<dbReference type="PRINTS" id="PR00412">
    <property type="entry name" value="EPOXHYDRLASE"/>
</dbReference>
<name>A0A6I9TXT0_SESIN</name>
<dbReference type="KEGG" id="sind:105171547"/>
<dbReference type="GeneID" id="105171547"/>
<dbReference type="FunFam" id="3.40.50.1820:FF:000161">
    <property type="entry name" value="Epoxide hydrolase"/>
    <property type="match status" value="1"/>
</dbReference>
<dbReference type="EC" id="3.3.2.10" evidence="2"/>
<comment type="catalytic activity">
    <reaction evidence="5">
        <text>an epoxide + H2O = an ethanediol</text>
        <dbReference type="Rhea" id="RHEA:19037"/>
        <dbReference type="ChEBI" id="CHEBI:15377"/>
        <dbReference type="ChEBI" id="CHEBI:32955"/>
        <dbReference type="ChEBI" id="CHEBI:140594"/>
        <dbReference type="EC" id="3.3.2.10"/>
    </reaction>
    <physiologicalReaction direction="left-to-right" evidence="5">
        <dbReference type="Rhea" id="RHEA:19038"/>
    </physiologicalReaction>
</comment>
<dbReference type="Proteomes" id="UP000504604">
    <property type="component" value="Linkage group LG10"/>
</dbReference>
<feature type="domain" description="AB hydrolase-1" evidence="8">
    <location>
        <begin position="25"/>
        <end position="305"/>
    </location>
</feature>
<dbReference type="InterPro" id="IPR000639">
    <property type="entry name" value="Epox_hydrolase-like"/>
</dbReference>
<dbReference type="PANTHER" id="PTHR43329">
    <property type="entry name" value="EPOXIDE HYDROLASE"/>
    <property type="match status" value="1"/>
</dbReference>
<comment type="function">
    <text evidence="6">Epoxide hydrolase involved in the biosynthesis of cucurbitacin and mogroside tetracyclic triterpene natural products (e.g. siamenoside I and mogrosides IV, V and VI). Cucurbitacins have cytotoxic properties and exhibit deterrent taste as a defense barrier against herbivores. Mogrosides are nonsugar highly oxygenated compounds used as high-intensity zero-calorie sweeteners; they also possess pharmacological properties such as regulating immunity, lowering blood sugar and lipid levels, protecting the liver, and acting as antioxidants and antitumor agents. Catalyzes the hydrolysis of aromatic epoxide-containing substrates, such as the conversion of 24,25-epoxycucurbitadienol to 24,25-dihydroxycucurbitadienol.</text>
</comment>
<comment type="catalytic activity">
    <reaction evidence="7">
        <text>(24S)-24,25-epoxycucurbitadienol + H2O = (24R)-24,25-dihydroxycucurbitadienol</text>
        <dbReference type="Rhea" id="RHEA:81855"/>
        <dbReference type="ChEBI" id="CHEBI:15377"/>
        <dbReference type="ChEBI" id="CHEBI:229949"/>
        <dbReference type="ChEBI" id="CHEBI:229950"/>
    </reaction>
    <physiologicalReaction direction="left-to-right" evidence="7">
        <dbReference type="Rhea" id="RHEA:81856"/>
    </physiologicalReaction>
</comment>
<keyword evidence="3" id="KW-0378">Hydrolase</keyword>
<keyword evidence="9" id="KW-1185">Reference proteome</keyword>
<reference evidence="10" key="1">
    <citation type="submission" date="2025-08" db="UniProtKB">
        <authorList>
            <consortium name="RefSeq"/>
        </authorList>
    </citation>
    <scope>IDENTIFICATION</scope>
</reference>
<comment type="similarity">
    <text evidence="4">Belongs to the AB hydrolase superfamily. Epoxide hydrolase family.</text>
</comment>
<proteinExistence type="inferred from homology"/>
<evidence type="ECO:0000259" key="8">
    <source>
        <dbReference type="Pfam" id="PF00561"/>
    </source>
</evidence>
<dbReference type="FunCoup" id="A0A6I9TXT0">
    <property type="interactions" value="724"/>
</dbReference>
<dbReference type="GO" id="GO:0004301">
    <property type="term" value="F:epoxide hydrolase activity"/>
    <property type="evidence" value="ECO:0007669"/>
    <property type="project" value="UniProtKB-EC"/>
</dbReference>
<accession>A0A6I9TXT0</accession>
<dbReference type="SUPFAM" id="SSF53474">
    <property type="entry name" value="alpha/beta-Hydrolases"/>
    <property type="match status" value="1"/>
</dbReference>
<dbReference type="Gramene" id="SIN_1010218.t">
    <property type="protein sequence ID" value="SIN_1010218.t"/>
    <property type="gene ID" value="SIN_1010218"/>
</dbReference>
<organism evidence="9 10">
    <name type="scientific">Sesamum indicum</name>
    <name type="common">Oriental sesame</name>
    <name type="synonym">Sesamum orientale</name>
    <dbReference type="NCBI Taxonomy" id="4182"/>
    <lineage>
        <taxon>Eukaryota</taxon>
        <taxon>Viridiplantae</taxon>
        <taxon>Streptophyta</taxon>
        <taxon>Embryophyta</taxon>
        <taxon>Tracheophyta</taxon>
        <taxon>Spermatophyta</taxon>
        <taxon>Magnoliopsida</taxon>
        <taxon>eudicotyledons</taxon>
        <taxon>Gunneridae</taxon>
        <taxon>Pentapetalae</taxon>
        <taxon>asterids</taxon>
        <taxon>lamiids</taxon>
        <taxon>Lamiales</taxon>
        <taxon>Pedaliaceae</taxon>
        <taxon>Sesamum</taxon>
    </lineage>
</organism>
<evidence type="ECO:0000313" key="10">
    <source>
        <dbReference type="RefSeq" id="XP_011091000.1"/>
    </source>
</evidence>
<evidence type="ECO:0000256" key="2">
    <source>
        <dbReference type="ARBA" id="ARBA00013006"/>
    </source>
</evidence>
<evidence type="ECO:0000256" key="4">
    <source>
        <dbReference type="ARBA" id="ARBA00038334"/>
    </source>
</evidence>
<evidence type="ECO:0000256" key="1">
    <source>
        <dbReference type="ARBA" id="ARBA00004721"/>
    </source>
</evidence>
<dbReference type="InterPro" id="IPR000073">
    <property type="entry name" value="AB_hydrolase_1"/>
</dbReference>
<gene>
    <name evidence="10" type="primary">LOC105171547</name>
</gene>
<dbReference type="Gene3D" id="3.40.50.1820">
    <property type="entry name" value="alpha/beta hydrolase"/>
    <property type="match status" value="1"/>
</dbReference>
<dbReference type="OrthoDB" id="7130006at2759"/>
<evidence type="ECO:0000313" key="9">
    <source>
        <dbReference type="Proteomes" id="UP000504604"/>
    </source>
</evidence>
<evidence type="ECO:0000256" key="3">
    <source>
        <dbReference type="ARBA" id="ARBA00022801"/>
    </source>
</evidence>